<dbReference type="EMBL" id="MU971382">
    <property type="protein sequence ID" value="KAK9236674.1"/>
    <property type="molecule type" value="Genomic_DNA"/>
</dbReference>
<accession>A0ACC3SYE3</accession>
<dbReference type="Proteomes" id="UP001433508">
    <property type="component" value="Unassembled WGS sequence"/>
</dbReference>
<reference evidence="2" key="1">
    <citation type="journal article" date="2024" name="Front. Bioeng. Biotechnol.">
        <title>Genome-scale model development and genomic sequencing of the oleaginous clade Lipomyces.</title>
        <authorList>
            <person name="Czajka J.J."/>
            <person name="Han Y."/>
            <person name="Kim J."/>
            <person name="Mondo S.J."/>
            <person name="Hofstad B.A."/>
            <person name="Robles A."/>
            <person name="Haridas S."/>
            <person name="Riley R."/>
            <person name="LaButti K."/>
            <person name="Pangilinan J."/>
            <person name="Andreopoulos W."/>
            <person name="Lipzen A."/>
            <person name="Yan J."/>
            <person name="Wang M."/>
            <person name="Ng V."/>
            <person name="Grigoriev I.V."/>
            <person name="Spatafora J.W."/>
            <person name="Magnuson J.K."/>
            <person name="Baker S.E."/>
            <person name="Pomraning K.R."/>
        </authorList>
    </citation>
    <scope>NUCLEOTIDE SEQUENCE [LARGE SCALE GENOMIC DNA]</scope>
    <source>
        <strain evidence="2">CBS 7786</strain>
    </source>
</reference>
<evidence type="ECO:0000313" key="1">
    <source>
        <dbReference type="EMBL" id="KAK9236674.1"/>
    </source>
</evidence>
<evidence type="ECO:0000313" key="2">
    <source>
        <dbReference type="Proteomes" id="UP001433508"/>
    </source>
</evidence>
<protein>
    <submittedName>
        <fullName evidence="1">Uncharacterized protein</fullName>
    </submittedName>
</protein>
<proteinExistence type="predicted"/>
<gene>
    <name evidence="1" type="ORF">V1525DRAFT_406211</name>
</gene>
<comment type="caution">
    <text evidence="1">The sequence shown here is derived from an EMBL/GenBank/DDBJ whole genome shotgun (WGS) entry which is preliminary data.</text>
</comment>
<sequence>MSKRASTSATYKRVRRRTSPELSPDPDSRLDESAMLEEDIPGGHPKQSRRNKLREVQGYRSDSSEDEYFTTARKARSAGNDANANGDRAGNDDEDADMFGDANVNNGNGAVQDDDDLSSDEDDLDGVSKRSKKVRFMELNEIEGQDLSVGENVDAERLNREVENFAVKHAQQQANNAKRKEIPVDEDDVENENVTEDIDPEIGLTGSRIHVPQLEAFNMRSDLEDGQFDASGNFIRRDDADSKIEEMHDVWLDSVSRRDIRAAAKADEVRRERERAADAERRRDEEERPVSALMGALLCELEATETPMEALQRLGPGKKKKWGNNKRKKQEVETDEEKEKERRRKESVETITDAADKLMTRGVPDIYDTAREQLLRLYTRDTGQDWKREDFVY</sequence>
<organism evidence="1 2">
    <name type="scientific">Lipomyces kononenkoae</name>
    <name type="common">Yeast</name>
    <dbReference type="NCBI Taxonomy" id="34357"/>
    <lineage>
        <taxon>Eukaryota</taxon>
        <taxon>Fungi</taxon>
        <taxon>Dikarya</taxon>
        <taxon>Ascomycota</taxon>
        <taxon>Saccharomycotina</taxon>
        <taxon>Lipomycetes</taxon>
        <taxon>Lipomycetales</taxon>
        <taxon>Lipomycetaceae</taxon>
        <taxon>Lipomyces</taxon>
    </lineage>
</organism>
<name>A0ACC3SYE3_LIPKO</name>
<keyword evidence="2" id="KW-1185">Reference proteome</keyword>